<gene>
    <name evidence="2" type="primary">Dper\GL20374</name>
    <name evidence="2" type="ORF">Dper_GL20374</name>
</gene>
<protein>
    <submittedName>
        <fullName evidence="2">GL20374</fullName>
    </submittedName>
</protein>
<evidence type="ECO:0000313" key="2">
    <source>
        <dbReference type="EMBL" id="EDW27617.1"/>
    </source>
</evidence>
<proteinExistence type="predicted"/>
<reference evidence="2 3" key="1">
    <citation type="journal article" date="2007" name="Nature">
        <title>Evolution of genes and genomes on the Drosophila phylogeny.</title>
        <authorList>
            <consortium name="Drosophila 12 Genomes Consortium"/>
            <person name="Clark A.G."/>
            <person name="Eisen M.B."/>
            <person name="Smith D.R."/>
            <person name="Bergman C.M."/>
            <person name="Oliver B."/>
            <person name="Markow T.A."/>
            <person name="Kaufman T.C."/>
            <person name="Kellis M."/>
            <person name="Gelbart W."/>
            <person name="Iyer V.N."/>
            <person name="Pollard D.A."/>
            <person name="Sackton T.B."/>
            <person name="Larracuente A.M."/>
            <person name="Singh N.D."/>
            <person name="Abad J.P."/>
            <person name="Abt D.N."/>
            <person name="Adryan B."/>
            <person name="Aguade M."/>
            <person name="Akashi H."/>
            <person name="Anderson W.W."/>
            <person name="Aquadro C.F."/>
            <person name="Ardell D.H."/>
            <person name="Arguello R."/>
            <person name="Artieri C.G."/>
            <person name="Barbash D.A."/>
            <person name="Barker D."/>
            <person name="Barsanti P."/>
            <person name="Batterham P."/>
            <person name="Batzoglou S."/>
            <person name="Begun D."/>
            <person name="Bhutkar A."/>
            <person name="Blanco E."/>
            <person name="Bosak S.A."/>
            <person name="Bradley R.K."/>
            <person name="Brand A.D."/>
            <person name="Brent M.R."/>
            <person name="Brooks A.N."/>
            <person name="Brown R.H."/>
            <person name="Butlin R.K."/>
            <person name="Caggese C."/>
            <person name="Calvi B.R."/>
            <person name="Bernardo de Carvalho A."/>
            <person name="Caspi A."/>
            <person name="Castrezana S."/>
            <person name="Celniker S.E."/>
            <person name="Chang J.L."/>
            <person name="Chapple C."/>
            <person name="Chatterji S."/>
            <person name="Chinwalla A."/>
            <person name="Civetta A."/>
            <person name="Clifton S.W."/>
            <person name="Comeron J.M."/>
            <person name="Costello J.C."/>
            <person name="Coyne J.A."/>
            <person name="Daub J."/>
            <person name="David R.G."/>
            <person name="Delcher A.L."/>
            <person name="Delehaunty K."/>
            <person name="Do C.B."/>
            <person name="Ebling H."/>
            <person name="Edwards K."/>
            <person name="Eickbush T."/>
            <person name="Evans J.D."/>
            <person name="Filipski A."/>
            <person name="Findeiss S."/>
            <person name="Freyhult E."/>
            <person name="Fulton L."/>
            <person name="Fulton R."/>
            <person name="Garcia A.C."/>
            <person name="Gardiner A."/>
            <person name="Garfield D.A."/>
            <person name="Garvin B.E."/>
            <person name="Gibson G."/>
            <person name="Gilbert D."/>
            <person name="Gnerre S."/>
            <person name="Godfrey J."/>
            <person name="Good R."/>
            <person name="Gotea V."/>
            <person name="Gravely B."/>
            <person name="Greenberg A.J."/>
            <person name="Griffiths-Jones S."/>
            <person name="Gross S."/>
            <person name="Guigo R."/>
            <person name="Gustafson E.A."/>
            <person name="Haerty W."/>
            <person name="Hahn M.W."/>
            <person name="Halligan D.L."/>
            <person name="Halpern A.L."/>
            <person name="Halter G.M."/>
            <person name="Han M.V."/>
            <person name="Heger A."/>
            <person name="Hillier L."/>
            <person name="Hinrichs A.S."/>
            <person name="Holmes I."/>
            <person name="Hoskins R.A."/>
            <person name="Hubisz M.J."/>
            <person name="Hultmark D."/>
            <person name="Huntley M.A."/>
            <person name="Jaffe D.B."/>
            <person name="Jagadeeshan S."/>
            <person name="Jeck W.R."/>
            <person name="Johnson J."/>
            <person name="Jones C.D."/>
            <person name="Jordan W.C."/>
            <person name="Karpen G.H."/>
            <person name="Kataoka E."/>
            <person name="Keightley P.D."/>
            <person name="Kheradpour P."/>
            <person name="Kirkness E.F."/>
            <person name="Koerich L.B."/>
            <person name="Kristiansen K."/>
            <person name="Kudrna D."/>
            <person name="Kulathinal R.J."/>
            <person name="Kumar S."/>
            <person name="Kwok R."/>
            <person name="Lander E."/>
            <person name="Langley C.H."/>
            <person name="Lapoint R."/>
            <person name="Lazzaro B.P."/>
            <person name="Lee S.J."/>
            <person name="Levesque L."/>
            <person name="Li R."/>
            <person name="Lin C.F."/>
            <person name="Lin M.F."/>
            <person name="Lindblad-Toh K."/>
            <person name="Llopart A."/>
            <person name="Long M."/>
            <person name="Low L."/>
            <person name="Lozovsky E."/>
            <person name="Lu J."/>
            <person name="Luo M."/>
            <person name="Machado C.A."/>
            <person name="Makalowski W."/>
            <person name="Marzo M."/>
            <person name="Matsuda M."/>
            <person name="Matzkin L."/>
            <person name="McAllister B."/>
            <person name="McBride C.S."/>
            <person name="McKernan B."/>
            <person name="McKernan K."/>
            <person name="Mendez-Lago M."/>
            <person name="Minx P."/>
            <person name="Mollenhauer M.U."/>
            <person name="Montooth K."/>
            <person name="Mount S.M."/>
            <person name="Mu X."/>
            <person name="Myers E."/>
            <person name="Negre B."/>
            <person name="Newfeld S."/>
            <person name="Nielsen R."/>
            <person name="Noor M.A."/>
            <person name="O'Grady P."/>
            <person name="Pachter L."/>
            <person name="Papaceit M."/>
            <person name="Parisi M.J."/>
            <person name="Parisi M."/>
            <person name="Parts L."/>
            <person name="Pedersen J.S."/>
            <person name="Pesole G."/>
            <person name="Phillippy A.M."/>
            <person name="Ponting C.P."/>
            <person name="Pop M."/>
            <person name="Porcelli D."/>
            <person name="Powell J.R."/>
            <person name="Prohaska S."/>
            <person name="Pruitt K."/>
            <person name="Puig M."/>
            <person name="Quesneville H."/>
            <person name="Ram K.R."/>
            <person name="Rand D."/>
            <person name="Rasmussen M.D."/>
            <person name="Reed L.K."/>
            <person name="Reenan R."/>
            <person name="Reily A."/>
            <person name="Remington K.A."/>
            <person name="Rieger T.T."/>
            <person name="Ritchie M.G."/>
            <person name="Robin C."/>
            <person name="Rogers Y.H."/>
            <person name="Rohde C."/>
            <person name="Rozas J."/>
            <person name="Rubenfield M.J."/>
            <person name="Ruiz A."/>
            <person name="Russo S."/>
            <person name="Salzberg S.L."/>
            <person name="Sanchez-Gracia A."/>
            <person name="Saranga D.J."/>
            <person name="Sato H."/>
            <person name="Schaeffer S.W."/>
            <person name="Schatz M.C."/>
            <person name="Schlenke T."/>
            <person name="Schwartz R."/>
            <person name="Segarra C."/>
            <person name="Singh R.S."/>
            <person name="Sirot L."/>
            <person name="Sirota M."/>
            <person name="Sisneros N.B."/>
            <person name="Smith C.D."/>
            <person name="Smith T.F."/>
            <person name="Spieth J."/>
            <person name="Stage D.E."/>
            <person name="Stark A."/>
            <person name="Stephan W."/>
            <person name="Strausberg R.L."/>
            <person name="Strempel S."/>
            <person name="Sturgill D."/>
            <person name="Sutton G."/>
            <person name="Sutton G.G."/>
            <person name="Tao W."/>
            <person name="Teichmann S."/>
            <person name="Tobari Y.N."/>
            <person name="Tomimura Y."/>
            <person name="Tsolas J.M."/>
            <person name="Valente V.L."/>
            <person name="Venter E."/>
            <person name="Venter J.C."/>
            <person name="Vicario S."/>
            <person name="Vieira F.G."/>
            <person name="Vilella A.J."/>
            <person name="Villasante A."/>
            <person name="Walenz B."/>
            <person name="Wang J."/>
            <person name="Wasserman M."/>
            <person name="Watts T."/>
            <person name="Wilson D."/>
            <person name="Wilson R.K."/>
            <person name="Wing R.A."/>
            <person name="Wolfner M.F."/>
            <person name="Wong A."/>
            <person name="Wong G.K."/>
            <person name="Wu C.I."/>
            <person name="Wu G."/>
            <person name="Yamamoto D."/>
            <person name="Yang H.P."/>
            <person name="Yang S.P."/>
            <person name="Yorke J.A."/>
            <person name="Yoshida K."/>
            <person name="Zdobnov E."/>
            <person name="Zhang P."/>
            <person name="Zhang Y."/>
            <person name="Zimin A.V."/>
            <person name="Baldwin J."/>
            <person name="Abdouelleil A."/>
            <person name="Abdulkadir J."/>
            <person name="Abebe A."/>
            <person name="Abera B."/>
            <person name="Abreu J."/>
            <person name="Acer S.C."/>
            <person name="Aftuck L."/>
            <person name="Alexander A."/>
            <person name="An P."/>
            <person name="Anderson E."/>
            <person name="Anderson S."/>
            <person name="Arachi H."/>
            <person name="Azer M."/>
            <person name="Bachantsang P."/>
            <person name="Barry A."/>
            <person name="Bayul T."/>
            <person name="Berlin A."/>
            <person name="Bessette D."/>
            <person name="Bloom T."/>
            <person name="Blye J."/>
            <person name="Boguslavskiy L."/>
            <person name="Bonnet C."/>
            <person name="Boukhgalter B."/>
            <person name="Bourzgui I."/>
            <person name="Brown A."/>
            <person name="Cahill P."/>
            <person name="Channer S."/>
            <person name="Cheshatsang Y."/>
            <person name="Chuda L."/>
            <person name="Citroen M."/>
            <person name="Collymore A."/>
            <person name="Cooke P."/>
            <person name="Costello M."/>
            <person name="D'Aco K."/>
            <person name="Daza R."/>
            <person name="De Haan G."/>
            <person name="DeGray S."/>
            <person name="DeMaso C."/>
            <person name="Dhargay N."/>
            <person name="Dooley K."/>
            <person name="Dooley E."/>
            <person name="Doricent M."/>
            <person name="Dorje P."/>
            <person name="Dorjee K."/>
            <person name="Dupes A."/>
            <person name="Elong R."/>
            <person name="Falk J."/>
            <person name="Farina A."/>
            <person name="Faro S."/>
            <person name="Ferguson D."/>
            <person name="Fisher S."/>
            <person name="Foley C.D."/>
            <person name="Franke A."/>
            <person name="Friedrich D."/>
            <person name="Gadbois L."/>
            <person name="Gearin G."/>
            <person name="Gearin C.R."/>
            <person name="Giannoukos G."/>
            <person name="Goode T."/>
            <person name="Graham J."/>
            <person name="Grandbois E."/>
            <person name="Grewal S."/>
            <person name="Gyaltsen K."/>
            <person name="Hafez N."/>
            <person name="Hagos B."/>
            <person name="Hall J."/>
            <person name="Henson C."/>
            <person name="Hollinger A."/>
            <person name="Honan T."/>
            <person name="Huard M.D."/>
            <person name="Hughes L."/>
            <person name="Hurhula B."/>
            <person name="Husby M.E."/>
            <person name="Kamat A."/>
            <person name="Kanga B."/>
            <person name="Kashin S."/>
            <person name="Khazanovich D."/>
            <person name="Kisner P."/>
            <person name="Lance K."/>
            <person name="Lara M."/>
            <person name="Lee W."/>
            <person name="Lennon N."/>
            <person name="Letendre F."/>
            <person name="LeVine R."/>
            <person name="Lipovsky A."/>
            <person name="Liu X."/>
            <person name="Liu J."/>
            <person name="Liu S."/>
            <person name="Lokyitsang T."/>
            <person name="Lokyitsang Y."/>
            <person name="Lubonja R."/>
            <person name="Lui A."/>
            <person name="MacDonald P."/>
            <person name="Magnisalis V."/>
            <person name="Maru K."/>
            <person name="Matthews C."/>
            <person name="McCusker W."/>
            <person name="McDonough S."/>
            <person name="Mehta T."/>
            <person name="Meldrim J."/>
            <person name="Meneus L."/>
            <person name="Mihai O."/>
            <person name="Mihalev A."/>
            <person name="Mihova T."/>
            <person name="Mittelman R."/>
            <person name="Mlenga V."/>
            <person name="Montmayeur A."/>
            <person name="Mulrain L."/>
            <person name="Navidi A."/>
            <person name="Naylor J."/>
            <person name="Negash T."/>
            <person name="Nguyen T."/>
            <person name="Nguyen N."/>
            <person name="Nicol R."/>
            <person name="Norbu C."/>
            <person name="Norbu N."/>
            <person name="Novod N."/>
            <person name="O'Neill B."/>
            <person name="Osman S."/>
            <person name="Markiewicz E."/>
            <person name="Oyono O.L."/>
            <person name="Patti C."/>
            <person name="Phunkhang P."/>
            <person name="Pierre F."/>
            <person name="Priest M."/>
            <person name="Raghuraman S."/>
            <person name="Rege F."/>
            <person name="Reyes R."/>
            <person name="Rise C."/>
            <person name="Rogov P."/>
            <person name="Ross K."/>
            <person name="Ryan E."/>
            <person name="Settipalli S."/>
            <person name="Shea T."/>
            <person name="Sherpa N."/>
            <person name="Shi L."/>
            <person name="Shih D."/>
            <person name="Sparrow T."/>
            <person name="Spaulding J."/>
            <person name="Stalker J."/>
            <person name="Stange-Thomann N."/>
            <person name="Stavropoulos S."/>
            <person name="Stone C."/>
            <person name="Strader C."/>
            <person name="Tesfaye S."/>
            <person name="Thomson T."/>
            <person name="Thoulutsang Y."/>
            <person name="Thoulutsang D."/>
            <person name="Topham K."/>
            <person name="Topping I."/>
            <person name="Tsamla T."/>
            <person name="Vassiliev H."/>
            <person name="Vo A."/>
            <person name="Wangchuk T."/>
            <person name="Wangdi T."/>
            <person name="Weiand M."/>
            <person name="Wilkinson J."/>
            <person name="Wilson A."/>
            <person name="Yadav S."/>
            <person name="Young G."/>
            <person name="Yu Q."/>
            <person name="Zembek L."/>
            <person name="Zhong D."/>
            <person name="Zimmer A."/>
            <person name="Zwirko Z."/>
            <person name="Jaffe D.B."/>
            <person name="Alvarez P."/>
            <person name="Brockman W."/>
            <person name="Butler J."/>
            <person name="Chin C."/>
            <person name="Gnerre S."/>
            <person name="Grabherr M."/>
            <person name="Kleber M."/>
            <person name="Mauceli E."/>
            <person name="MacCallum I."/>
        </authorList>
    </citation>
    <scope>NUCLEOTIDE SEQUENCE [LARGE SCALE GENOMIC DNA]</scope>
    <source>
        <strain evidence="3">MSH-3 / Tucson 14011-0111.49</strain>
    </source>
</reference>
<dbReference type="EMBL" id="CH479196">
    <property type="protein sequence ID" value="EDW27617.1"/>
    <property type="molecule type" value="Genomic_DNA"/>
</dbReference>
<evidence type="ECO:0000256" key="1">
    <source>
        <dbReference type="SAM" id="MobiDB-lite"/>
    </source>
</evidence>
<dbReference type="eggNOG" id="KOG1041">
    <property type="taxonomic scope" value="Eukaryota"/>
</dbReference>
<dbReference type="AlphaFoldDB" id="B4GXZ0"/>
<sequence length="174" mass="19937">MKRGTLGEPGQVSVNYLDVTLDKMLGVAYHYDVKITPECPKKLYCQAFEQYIVEPYRQKSTLSAILSPTECKTLSKDPDMLQRWNRALQAINDAERQRQEDKAHPNPGPEVGVRLQRPNDKRMRWRGNSKQLEDEGQSGRAAALYTSTSNMNAPNPSYLDVADYVRSEAPWWFN</sequence>
<organism evidence="3">
    <name type="scientific">Drosophila persimilis</name>
    <name type="common">Fruit fly</name>
    <dbReference type="NCBI Taxonomy" id="7234"/>
    <lineage>
        <taxon>Eukaryota</taxon>
        <taxon>Metazoa</taxon>
        <taxon>Ecdysozoa</taxon>
        <taxon>Arthropoda</taxon>
        <taxon>Hexapoda</taxon>
        <taxon>Insecta</taxon>
        <taxon>Pterygota</taxon>
        <taxon>Neoptera</taxon>
        <taxon>Endopterygota</taxon>
        <taxon>Diptera</taxon>
        <taxon>Brachycera</taxon>
        <taxon>Muscomorpha</taxon>
        <taxon>Ephydroidea</taxon>
        <taxon>Drosophilidae</taxon>
        <taxon>Drosophila</taxon>
        <taxon>Sophophora</taxon>
    </lineage>
</organism>
<dbReference type="STRING" id="7234.B4GXZ0"/>
<name>B4GXZ0_DROPE</name>
<dbReference type="OrthoDB" id="10252740at2759"/>
<dbReference type="PhylomeDB" id="B4GXZ0"/>
<dbReference type="Proteomes" id="UP000008744">
    <property type="component" value="Unassembled WGS sequence"/>
</dbReference>
<keyword evidence="3" id="KW-1185">Reference proteome</keyword>
<evidence type="ECO:0000313" key="3">
    <source>
        <dbReference type="Proteomes" id="UP000008744"/>
    </source>
</evidence>
<dbReference type="HOGENOM" id="CLU_1541729_0_0_1"/>
<feature type="region of interest" description="Disordered" evidence="1">
    <location>
        <begin position="94"/>
        <end position="139"/>
    </location>
</feature>
<feature type="compositionally biased region" description="Basic and acidic residues" evidence="1">
    <location>
        <begin position="94"/>
        <end position="104"/>
    </location>
</feature>
<accession>B4GXZ0</accession>